<evidence type="ECO:0000256" key="1">
    <source>
        <dbReference type="SAM" id="Phobius"/>
    </source>
</evidence>
<feature type="transmembrane region" description="Helical" evidence="1">
    <location>
        <begin position="96"/>
        <end position="118"/>
    </location>
</feature>
<comment type="caution">
    <text evidence="2">The sequence shown here is derived from an EMBL/GenBank/DDBJ whole genome shotgun (WGS) entry which is preliminary data.</text>
</comment>
<reference evidence="2" key="2">
    <citation type="submission" date="2020-11" db="EMBL/GenBank/DDBJ databases">
        <authorList>
            <person name="McCartney M.A."/>
            <person name="Auch B."/>
            <person name="Kono T."/>
            <person name="Mallez S."/>
            <person name="Becker A."/>
            <person name="Gohl D.M."/>
            <person name="Silverstein K.A.T."/>
            <person name="Koren S."/>
            <person name="Bechman K.B."/>
            <person name="Herman A."/>
            <person name="Abrahante J.E."/>
            <person name="Garbe J."/>
        </authorList>
    </citation>
    <scope>NUCLEOTIDE SEQUENCE</scope>
    <source>
        <strain evidence="2">Duluth1</strain>
        <tissue evidence="2">Whole animal</tissue>
    </source>
</reference>
<accession>A0A9D4NP00</accession>
<evidence type="ECO:0000313" key="3">
    <source>
        <dbReference type="Proteomes" id="UP000828390"/>
    </source>
</evidence>
<proteinExistence type="predicted"/>
<feature type="transmembrane region" description="Helical" evidence="1">
    <location>
        <begin position="56"/>
        <end position="76"/>
    </location>
</feature>
<gene>
    <name evidence="2" type="ORF">DPMN_022678</name>
</gene>
<dbReference type="Proteomes" id="UP000828390">
    <property type="component" value="Unassembled WGS sequence"/>
</dbReference>
<keyword evidence="1" id="KW-0812">Transmembrane</keyword>
<dbReference type="EMBL" id="JAIWYP010000001">
    <property type="protein sequence ID" value="KAH3898446.1"/>
    <property type="molecule type" value="Genomic_DNA"/>
</dbReference>
<name>A0A9D4NP00_DREPO</name>
<organism evidence="2 3">
    <name type="scientific">Dreissena polymorpha</name>
    <name type="common">Zebra mussel</name>
    <name type="synonym">Mytilus polymorpha</name>
    <dbReference type="NCBI Taxonomy" id="45954"/>
    <lineage>
        <taxon>Eukaryota</taxon>
        <taxon>Metazoa</taxon>
        <taxon>Spiralia</taxon>
        <taxon>Lophotrochozoa</taxon>
        <taxon>Mollusca</taxon>
        <taxon>Bivalvia</taxon>
        <taxon>Autobranchia</taxon>
        <taxon>Heteroconchia</taxon>
        <taxon>Euheterodonta</taxon>
        <taxon>Imparidentia</taxon>
        <taxon>Neoheterodontei</taxon>
        <taxon>Myida</taxon>
        <taxon>Dreissenoidea</taxon>
        <taxon>Dreissenidae</taxon>
        <taxon>Dreissena</taxon>
    </lineage>
</organism>
<keyword evidence="1" id="KW-0472">Membrane</keyword>
<evidence type="ECO:0000313" key="2">
    <source>
        <dbReference type="EMBL" id="KAH3898446.1"/>
    </source>
</evidence>
<keyword evidence="3" id="KW-1185">Reference proteome</keyword>
<protein>
    <submittedName>
        <fullName evidence="2">Uncharacterized protein</fullName>
    </submittedName>
</protein>
<dbReference type="AlphaFoldDB" id="A0A9D4NP00"/>
<sequence length="174" mass="19427">MSPFNMPVLSSSQLSGQPVWTESVDSLTKMGNNHQYFTQGSVRESFGIRPSWRSQMFVVTTVTYLSVCSFLATTFWYENQAPIRIIFQPGCLAVQIPRIIVIFMAFRAATLIFSLHCIPRICQYFGFNISCQSIAGQQSLKLNLYSIPLSISAKIVVRMQDVPNAIVANTSAQA</sequence>
<keyword evidence="1" id="KW-1133">Transmembrane helix</keyword>
<reference evidence="2" key="1">
    <citation type="journal article" date="2019" name="bioRxiv">
        <title>The Genome of the Zebra Mussel, Dreissena polymorpha: A Resource for Invasive Species Research.</title>
        <authorList>
            <person name="McCartney M.A."/>
            <person name="Auch B."/>
            <person name="Kono T."/>
            <person name="Mallez S."/>
            <person name="Zhang Y."/>
            <person name="Obille A."/>
            <person name="Becker A."/>
            <person name="Abrahante J.E."/>
            <person name="Garbe J."/>
            <person name="Badalamenti J.P."/>
            <person name="Herman A."/>
            <person name="Mangelson H."/>
            <person name="Liachko I."/>
            <person name="Sullivan S."/>
            <person name="Sone E.D."/>
            <person name="Koren S."/>
            <person name="Silverstein K.A.T."/>
            <person name="Beckman K.B."/>
            <person name="Gohl D.M."/>
        </authorList>
    </citation>
    <scope>NUCLEOTIDE SEQUENCE</scope>
    <source>
        <strain evidence="2">Duluth1</strain>
        <tissue evidence="2">Whole animal</tissue>
    </source>
</reference>